<dbReference type="Proteomes" id="UP000827976">
    <property type="component" value="Chromosome 8"/>
</dbReference>
<sequence>MAHIVSFAVTKLADLLAQEVVFLKGVHDELRSLLRLLEWIQAHLKNIDHCNEDEQSDKVWVNQIQEIAHDAEDIVDDYIFKVHQRRLLSPYKLKFLHDLGNKIRKVKRTAQEIFDNRSKFGNIESSGATSSSSNNEARSPLPLVRRRRNPDVEEADVLGFDEHFQALTRMLMGDDGNQRRAVVSITGMGGVGKTTIAKKIFSDPGIRRHFACQAWIWVSQEYRAGEVLKTIAKDAMAMSNQRLKNLSREELLWEVYNHLEEMKYLVILDDVWSKEAWDSIKVLLPDGKNGSRVLITTRNQDVALHAGGQSHPPYDLKFLGEDDSWELFCRKAIPTKCTKDCPPYLESIGREMVAKCCGLPLAIVVLGGLMLTKRQSVEEWRKLLKSANWQLRQGEEQISEILALSYQHLPYYMKPCFLYFSIYCKGPPISAKRLIRLWIAEGFIQPRDQETMEEVAEDYLEELVHCSMIQVVERHYHGGIKICQIHELLHDLSIFLAQGMNFIHIPNNNDNENISHKPRRLALLDDKSTSYIAQLQSSDFTSRLRTITSRDMEKRVSKMEKFFHNMKLLRVICLQGTGIKSLPDAIGKLIHLRYLGLRYTDLTELPSSIGKLTNLQTLDIKNSVRMIELPSQVWKMQRNLRHLEGTGFSIKGLPSTDSLPNIQTLSNVKAGTWLQNGLQKMMSLSKLGVHHVTDTYKEALLDCLGKLDNLKKLAWKAEEDSTIPSLILSTSQHKNNLQVLYLRGRLEGLPDGICMPVSLTKLTLESTRLQEDPLVMLGKLDNLQVLRLRNNAFVGEKMVCLVKGFPELQVLELNFLRRWKEWRIEDEAMPKLRKLEIEACNFLMMLPQGLQRVTSLQELKAIDMPDDFCRRLRINYGEDWEKIKHIPSARVYDSRLMLFVRHQSGYSSRRGFHHMPSCRYTNNLEDENV</sequence>
<protein>
    <submittedName>
        <fullName evidence="1">CPI-17 protein</fullName>
    </submittedName>
</protein>
<gene>
    <name evidence="1" type="ORF">IHE45_08G061200</name>
</gene>
<reference evidence="2" key="1">
    <citation type="journal article" date="2022" name="Nat. Commun.">
        <title>Chromosome evolution and the genetic basis of agronomically important traits in greater yam.</title>
        <authorList>
            <person name="Bredeson J.V."/>
            <person name="Lyons J.B."/>
            <person name="Oniyinde I.O."/>
            <person name="Okereke N.R."/>
            <person name="Kolade O."/>
            <person name="Nnabue I."/>
            <person name="Nwadili C.O."/>
            <person name="Hribova E."/>
            <person name="Parker M."/>
            <person name="Nwogha J."/>
            <person name="Shu S."/>
            <person name="Carlson J."/>
            <person name="Kariba R."/>
            <person name="Muthemba S."/>
            <person name="Knop K."/>
            <person name="Barton G.J."/>
            <person name="Sherwood A.V."/>
            <person name="Lopez-Montes A."/>
            <person name="Asiedu R."/>
            <person name="Jamnadass R."/>
            <person name="Muchugi A."/>
            <person name="Goodstein D."/>
            <person name="Egesi C.N."/>
            <person name="Featherston J."/>
            <person name="Asfaw A."/>
            <person name="Simpson G.G."/>
            <person name="Dolezel J."/>
            <person name="Hendre P.S."/>
            <person name="Van Deynze A."/>
            <person name="Kumar P.L."/>
            <person name="Obidiegwu J.E."/>
            <person name="Bhattacharjee R."/>
            <person name="Rokhsar D.S."/>
        </authorList>
    </citation>
    <scope>NUCLEOTIDE SEQUENCE [LARGE SCALE GENOMIC DNA]</scope>
    <source>
        <strain evidence="2">cv. TDa95/00328</strain>
    </source>
</reference>
<keyword evidence="2" id="KW-1185">Reference proteome</keyword>
<evidence type="ECO:0000313" key="1">
    <source>
        <dbReference type="EMBL" id="KAH7674258.1"/>
    </source>
</evidence>
<dbReference type="EMBL" id="CM037018">
    <property type="protein sequence ID" value="KAH7674258.1"/>
    <property type="molecule type" value="Genomic_DNA"/>
</dbReference>
<evidence type="ECO:0000313" key="2">
    <source>
        <dbReference type="Proteomes" id="UP000827976"/>
    </source>
</evidence>
<comment type="caution">
    <text evidence="1">The sequence shown here is derived from an EMBL/GenBank/DDBJ whole genome shotgun (WGS) entry which is preliminary data.</text>
</comment>
<accession>A0ACB7VJG4</accession>
<name>A0ACB7VJG4_DIOAL</name>
<organism evidence="1 2">
    <name type="scientific">Dioscorea alata</name>
    <name type="common">Purple yam</name>
    <dbReference type="NCBI Taxonomy" id="55571"/>
    <lineage>
        <taxon>Eukaryota</taxon>
        <taxon>Viridiplantae</taxon>
        <taxon>Streptophyta</taxon>
        <taxon>Embryophyta</taxon>
        <taxon>Tracheophyta</taxon>
        <taxon>Spermatophyta</taxon>
        <taxon>Magnoliopsida</taxon>
        <taxon>Liliopsida</taxon>
        <taxon>Dioscoreales</taxon>
        <taxon>Dioscoreaceae</taxon>
        <taxon>Dioscorea</taxon>
    </lineage>
</organism>
<proteinExistence type="predicted"/>